<keyword evidence="3" id="KW-1185">Reference proteome</keyword>
<comment type="caution">
    <text evidence="2">The sequence shown here is derived from an EMBL/GenBank/DDBJ whole genome shotgun (WGS) entry which is preliminary data.</text>
</comment>
<dbReference type="Gramene" id="PRQ48325">
    <property type="protein sequence ID" value="PRQ48325"/>
    <property type="gene ID" value="RchiOBHm_Chr2g0109431"/>
</dbReference>
<reference evidence="2 3" key="1">
    <citation type="journal article" date="2018" name="Nat. Genet.">
        <title>The Rosa genome provides new insights in the design of modern roses.</title>
        <authorList>
            <person name="Bendahmane M."/>
        </authorList>
    </citation>
    <scope>NUCLEOTIDE SEQUENCE [LARGE SCALE GENOMIC DNA]</scope>
    <source>
        <strain evidence="3">cv. Old Blush</strain>
    </source>
</reference>
<name>A0A2P6RPH0_ROSCH</name>
<evidence type="ECO:0000313" key="3">
    <source>
        <dbReference type="Proteomes" id="UP000238479"/>
    </source>
</evidence>
<keyword evidence="1" id="KW-0472">Membrane</keyword>
<keyword evidence="1" id="KW-0812">Transmembrane</keyword>
<protein>
    <submittedName>
        <fullName evidence="2">Uncharacterized protein</fullName>
    </submittedName>
</protein>
<evidence type="ECO:0000256" key="1">
    <source>
        <dbReference type="SAM" id="Phobius"/>
    </source>
</evidence>
<organism evidence="2 3">
    <name type="scientific">Rosa chinensis</name>
    <name type="common">China rose</name>
    <dbReference type="NCBI Taxonomy" id="74649"/>
    <lineage>
        <taxon>Eukaryota</taxon>
        <taxon>Viridiplantae</taxon>
        <taxon>Streptophyta</taxon>
        <taxon>Embryophyta</taxon>
        <taxon>Tracheophyta</taxon>
        <taxon>Spermatophyta</taxon>
        <taxon>Magnoliopsida</taxon>
        <taxon>eudicotyledons</taxon>
        <taxon>Gunneridae</taxon>
        <taxon>Pentapetalae</taxon>
        <taxon>rosids</taxon>
        <taxon>fabids</taxon>
        <taxon>Rosales</taxon>
        <taxon>Rosaceae</taxon>
        <taxon>Rosoideae</taxon>
        <taxon>Rosoideae incertae sedis</taxon>
        <taxon>Rosa</taxon>
    </lineage>
</organism>
<dbReference type="Proteomes" id="UP000238479">
    <property type="component" value="Chromosome 2"/>
</dbReference>
<gene>
    <name evidence="2" type="ORF">RchiOBHm_Chr2g0109431</name>
</gene>
<accession>A0A2P6RPH0</accession>
<evidence type="ECO:0000313" key="2">
    <source>
        <dbReference type="EMBL" id="PRQ48325.1"/>
    </source>
</evidence>
<dbReference type="EMBL" id="PDCK01000040">
    <property type="protein sequence ID" value="PRQ48325.1"/>
    <property type="molecule type" value="Genomic_DNA"/>
</dbReference>
<keyword evidence="1" id="KW-1133">Transmembrane helix</keyword>
<dbReference type="AlphaFoldDB" id="A0A2P6RPH0"/>
<feature type="transmembrane region" description="Helical" evidence="1">
    <location>
        <begin position="27"/>
        <end position="48"/>
    </location>
</feature>
<sequence>MEVSNCDSDLTVLQFSKVHLLSKGLEIWFLLVFFSFGLLMKASFFLFFSS</sequence>
<proteinExistence type="predicted"/>